<protein>
    <submittedName>
        <fullName evidence="5">Dihydrodipicolinate reductase</fullName>
    </submittedName>
</protein>
<feature type="domain" description="Dihydrodipicolinate reductase N-terminal" evidence="3">
    <location>
        <begin position="19"/>
        <end position="93"/>
    </location>
</feature>
<dbReference type="EMBL" id="WSEK01000004">
    <property type="protein sequence ID" value="MVQ49211.1"/>
    <property type="molecule type" value="Genomic_DNA"/>
</dbReference>
<dbReference type="InterPro" id="IPR036291">
    <property type="entry name" value="NAD(P)-bd_dom_sf"/>
</dbReference>
<dbReference type="InterPro" id="IPR045760">
    <property type="entry name" value="DAP_DH_C"/>
</dbReference>
<dbReference type="GO" id="GO:0009089">
    <property type="term" value="P:lysine biosynthetic process via diaminopimelate"/>
    <property type="evidence" value="ECO:0007669"/>
    <property type="project" value="InterPro"/>
</dbReference>
<dbReference type="InterPro" id="IPR000846">
    <property type="entry name" value="DapB_N"/>
</dbReference>
<sequence>MNDENAFYFGSHEPLPTLPVAVWGTGNMGRAAIRAVDAHPGLTLAAVVVSSPAKVGRDAGELAGIDRHLGVPATTDVEEALAVLGGRGAVAYTASGDLRPDAALADVARCLRTGAVVVTPALYALYDPRNAPPAVTGPLMEAARAGASALFASGVDPGWGNDVLPALVSGLAGTVDEVRCQEIFDYSTYDQPDAVRMLVGMGQPMTYDPPMVAPGVPTTVWGGQVRMLARALGVELDEIRETLERRPLEAEVTNAMGAFAAGTQGALRFEVQGVVAGVPRIVVEHITRIDAACAPDWPTPPDGGAGAHRVVVAGRPRIEVTLEATDEGDNRAAGGNATAANRLVNAIPWLTTAEPGLYDGLDVPLTPARGRVSRAGRSTP</sequence>
<evidence type="ECO:0000256" key="1">
    <source>
        <dbReference type="ARBA" id="ARBA00022857"/>
    </source>
</evidence>
<keyword evidence="1" id="KW-0521">NADP</keyword>
<dbReference type="CDD" id="cd24146">
    <property type="entry name" value="nat-AmDH_N_like"/>
    <property type="match status" value="1"/>
</dbReference>
<accession>A0A6L6XPF8</accession>
<dbReference type="AlphaFoldDB" id="A0A6L6XPF8"/>
<dbReference type="RefSeq" id="WP_157341761.1">
    <property type="nucleotide sequence ID" value="NZ_WSEK01000004.1"/>
</dbReference>
<dbReference type="Pfam" id="PF01113">
    <property type="entry name" value="DapB_N"/>
    <property type="match status" value="1"/>
</dbReference>
<keyword evidence="2" id="KW-0560">Oxidoreductase</keyword>
<evidence type="ECO:0000313" key="5">
    <source>
        <dbReference type="EMBL" id="MVQ49211.1"/>
    </source>
</evidence>
<proteinExistence type="predicted"/>
<dbReference type="Proteomes" id="UP000473525">
    <property type="component" value="Unassembled WGS sequence"/>
</dbReference>
<gene>
    <name evidence="5" type="ORF">GON03_08455</name>
</gene>
<feature type="domain" description="2,4-diaminopentanoate dehydrogenase C-terminal" evidence="4">
    <location>
        <begin position="223"/>
        <end position="368"/>
    </location>
</feature>
<comment type="caution">
    <text evidence="5">The sequence shown here is derived from an EMBL/GenBank/DDBJ whole genome shotgun (WGS) entry which is preliminary data.</text>
</comment>
<evidence type="ECO:0000256" key="2">
    <source>
        <dbReference type="ARBA" id="ARBA00023002"/>
    </source>
</evidence>
<dbReference type="SUPFAM" id="SSF51735">
    <property type="entry name" value="NAD(P)-binding Rossmann-fold domains"/>
    <property type="match status" value="1"/>
</dbReference>
<evidence type="ECO:0000313" key="6">
    <source>
        <dbReference type="Proteomes" id="UP000473525"/>
    </source>
</evidence>
<keyword evidence="6" id="KW-1185">Reference proteome</keyword>
<evidence type="ECO:0000259" key="3">
    <source>
        <dbReference type="Pfam" id="PF01113"/>
    </source>
</evidence>
<dbReference type="Gene3D" id="3.40.50.720">
    <property type="entry name" value="NAD(P)-binding Rossmann-like Domain"/>
    <property type="match status" value="1"/>
</dbReference>
<reference evidence="5 6" key="1">
    <citation type="submission" date="2019-12" db="EMBL/GenBank/DDBJ databases">
        <authorList>
            <person name="Huq M.A."/>
        </authorList>
    </citation>
    <scope>NUCLEOTIDE SEQUENCE [LARGE SCALE GENOMIC DNA]</scope>
    <source>
        <strain evidence="5 6">MAH-18</strain>
    </source>
</reference>
<name>A0A6L6XPF8_9ACTN</name>
<organism evidence="5 6">
    <name type="scientific">Nocardioides agri</name>
    <dbReference type="NCBI Taxonomy" id="2682843"/>
    <lineage>
        <taxon>Bacteria</taxon>
        <taxon>Bacillati</taxon>
        <taxon>Actinomycetota</taxon>
        <taxon>Actinomycetes</taxon>
        <taxon>Propionibacteriales</taxon>
        <taxon>Nocardioidaceae</taxon>
        <taxon>Nocardioides</taxon>
    </lineage>
</organism>
<dbReference type="GO" id="GO:0008839">
    <property type="term" value="F:4-hydroxy-tetrahydrodipicolinate reductase"/>
    <property type="evidence" value="ECO:0007669"/>
    <property type="project" value="InterPro"/>
</dbReference>
<evidence type="ECO:0000259" key="4">
    <source>
        <dbReference type="Pfam" id="PF19328"/>
    </source>
</evidence>
<dbReference type="Pfam" id="PF19328">
    <property type="entry name" value="DAP_DH_C"/>
    <property type="match status" value="1"/>
</dbReference>